<dbReference type="GO" id="GO:0020037">
    <property type="term" value="F:heme binding"/>
    <property type="evidence" value="ECO:0007669"/>
    <property type="project" value="InterPro"/>
</dbReference>
<dbReference type="PRINTS" id="PR00463">
    <property type="entry name" value="EP450I"/>
</dbReference>
<proteinExistence type="inferred from homology"/>
<dbReference type="InterPro" id="IPR017972">
    <property type="entry name" value="Cyt_P450_CS"/>
</dbReference>
<dbReference type="Pfam" id="PF00067">
    <property type="entry name" value="p450"/>
    <property type="match status" value="1"/>
</dbReference>
<dbReference type="Proteomes" id="UP000316806">
    <property type="component" value="Chromosome"/>
</dbReference>
<name>A0A516RK93_STRST</name>
<dbReference type="EMBL" id="CP040916">
    <property type="protein sequence ID" value="QDQ16071.1"/>
    <property type="molecule type" value="Genomic_DNA"/>
</dbReference>
<dbReference type="PANTHER" id="PTHR24305">
    <property type="entry name" value="CYTOCHROME P450"/>
    <property type="match status" value="1"/>
</dbReference>
<dbReference type="InterPro" id="IPR001128">
    <property type="entry name" value="Cyt_P450"/>
</dbReference>
<organism evidence="5 6">
    <name type="scientific">Streptomyces spectabilis</name>
    <dbReference type="NCBI Taxonomy" id="68270"/>
    <lineage>
        <taxon>Bacteria</taxon>
        <taxon>Bacillati</taxon>
        <taxon>Actinomycetota</taxon>
        <taxon>Actinomycetes</taxon>
        <taxon>Kitasatosporales</taxon>
        <taxon>Streptomycetaceae</taxon>
        <taxon>Streptomyces</taxon>
    </lineage>
</organism>
<evidence type="ECO:0000256" key="4">
    <source>
        <dbReference type="RuleBase" id="RU000461"/>
    </source>
</evidence>
<keyword evidence="4" id="KW-0503">Monooxygenase</keyword>
<evidence type="ECO:0000313" key="5">
    <source>
        <dbReference type="EMBL" id="QDQ16071.1"/>
    </source>
</evidence>
<dbReference type="PROSITE" id="PS00086">
    <property type="entry name" value="CYTOCHROME_P450"/>
    <property type="match status" value="1"/>
</dbReference>
<evidence type="ECO:0000256" key="3">
    <source>
        <dbReference type="PIRSR" id="PIRSR602401-1"/>
    </source>
</evidence>
<reference evidence="5 6" key="1">
    <citation type="journal article" date="2019" name="J. Ind. Microbiol. Biotechnol.">
        <title>The complete genomic sequence of Streptomyces spectabilis NRRL-2792 and identification of secondary metabolite biosynthetic gene clusters.</title>
        <authorList>
            <person name="Sinha A."/>
            <person name="Phillips-Salemka S."/>
            <person name="Niraula T.A."/>
            <person name="Short K.A."/>
            <person name="Niraula N.P."/>
        </authorList>
    </citation>
    <scope>NUCLEOTIDE SEQUENCE [LARGE SCALE GENOMIC DNA]</scope>
    <source>
        <strain evidence="5 6">NRRL 2792</strain>
    </source>
</reference>
<keyword evidence="3 4" id="KW-0408">Iron</keyword>
<sequence length="459" mass="50901">MASAPAPLRPVPGPPGLPLLGNLPEFGKDPQAFFVRLREEFGDCVTWSLGRRRCLLVSHPTHIAELFRSVGHGYETTFLTWPIKQTLGNSVLLSHGSDWRRKRGLVQPVLRPRQVRGYAPRMIECATALADRWHGGERIDVQREMAELTQRVVLRTLFGDDLGPSARVLGDAMAVGQRQVAAELRGFGLFLPPWARTPGRLRLLGAVRVLDAEIHRLVGARRAELESGAPPRDDVVSRLLAARDEDGRALTDVEVRDEAATLWIGGHETTSTLLTWTWYLLSAHPHSREHLDEELDRVLGGRPPAVGDYERLDWTRHIIQEALRLYPPAWAVKVTAQPGATLGGTAIRAGTLVWCSMWAAHRDPRWYPEPDAFRPQRWRADAPDAERDRVWFPFGGGQRACLGARFAQVEAALVLATLAQRFTLNCEPGEPGGPAQPATRTGALLQPARPLHATLTART</sequence>
<keyword evidence="3 4" id="KW-0349">Heme</keyword>
<dbReference type="PANTHER" id="PTHR24305:SF166">
    <property type="entry name" value="CYTOCHROME P450 12A4, MITOCHONDRIAL-RELATED"/>
    <property type="match status" value="1"/>
</dbReference>
<dbReference type="GO" id="GO:0005506">
    <property type="term" value="F:iron ion binding"/>
    <property type="evidence" value="ECO:0007669"/>
    <property type="project" value="InterPro"/>
</dbReference>
<dbReference type="InterPro" id="IPR002401">
    <property type="entry name" value="Cyt_P450_E_grp-I"/>
</dbReference>
<dbReference type="Gene3D" id="1.10.630.10">
    <property type="entry name" value="Cytochrome P450"/>
    <property type="match status" value="1"/>
</dbReference>
<dbReference type="GO" id="GO:0016705">
    <property type="term" value="F:oxidoreductase activity, acting on paired donors, with incorporation or reduction of molecular oxygen"/>
    <property type="evidence" value="ECO:0007669"/>
    <property type="project" value="InterPro"/>
</dbReference>
<dbReference type="GO" id="GO:0004497">
    <property type="term" value="F:monooxygenase activity"/>
    <property type="evidence" value="ECO:0007669"/>
    <property type="project" value="UniProtKB-KW"/>
</dbReference>
<evidence type="ECO:0000256" key="1">
    <source>
        <dbReference type="ARBA" id="ARBA00001971"/>
    </source>
</evidence>
<feature type="binding site" description="axial binding residue" evidence="3">
    <location>
        <position position="401"/>
    </location>
    <ligand>
        <name>heme</name>
        <dbReference type="ChEBI" id="CHEBI:30413"/>
    </ligand>
    <ligandPart>
        <name>Fe</name>
        <dbReference type="ChEBI" id="CHEBI:18248"/>
    </ligandPart>
</feature>
<keyword evidence="3 4" id="KW-0479">Metal-binding</keyword>
<dbReference type="SUPFAM" id="SSF48264">
    <property type="entry name" value="Cytochrome P450"/>
    <property type="match status" value="1"/>
</dbReference>
<comment type="cofactor">
    <cofactor evidence="1 3">
        <name>heme</name>
        <dbReference type="ChEBI" id="CHEBI:30413"/>
    </cofactor>
</comment>
<comment type="similarity">
    <text evidence="2 4">Belongs to the cytochrome P450 family.</text>
</comment>
<keyword evidence="4" id="KW-0560">Oxidoreductase</keyword>
<dbReference type="InterPro" id="IPR050121">
    <property type="entry name" value="Cytochrome_P450_monoxygenase"/>
</dbReference>
<dbReference type="RefSeq" id="WP_144323271.1">
    <property type="nucleotide sequence ID" value="NZ_CP040916.1"/>
</dbReference>
<protein>
    <submittedName>
        <fullName evidence="5">Cytochrome P450</fullName>
    </submittedName>
</protein>
<accession>A0A516RK93</accession>
<dbReference type="AlphaFoldDB" id="A0A516RK93"/>
<dbReference type="InterPro" id="IPR036396">
    <property type="entry name" value="Cyt_P450_sf"/>
</dbReference>
<dbReference type="PRINTS" id="PR00385">
    <property type="entry name" value="P450"/>
</dbReference>
<gene>
    <name evidence="5" type="ORF">FH965_01415</name>
</gene>
<evidence type="ECO:0000313" key="6">
    <source>
        <dbReference type="Proteomes" id="UP000316806"/>
    </source>
</evidence>
<evidence type="ECO:0000256" key="2">
    <source>
        <dbReference type="ARBA" id="ARBA00010617"/>
    </source>
</evidence>